<accession>A0A7S3BKF3</accession>
<feature type="region of interest" description="Disordered" evidence="7">
    <location>
        <begin position="1"/>
        <end position="32"/>
    </location>
</feature>
<feature type="transmembrane region" description="Helical" evidence="8">
    <location>
        <begin position="268"/>
        <end position="286"/>
    </location>
</feature>
<feature type="region of interest" description="Disordered" evidence="7">
    <location>
        <begin position="156"/>
        <end position="175"/>
    </location>
</feature>
<dbReference type="InterPro" id="IPR037185">
    <property type="entry name" value="EmrE-like"/>
</dbReference>
<sequence>MRDGHSPRARAALEMSAPPPEPPQAHALRGTARQDSLAASANRVLTRKGWTLGLGLVVLVAVIWVAASYVVRAVVSAEDGMRPLLFTYICNVLFVIYIPVYEGYYFVQSRRTRHWRPLIDDATETPRPRMTLSGSIETQAQGDDIAETAAMLGAAERGGSGGGNDHAASELRASTPPDRRRTACVSLMVSPFWFFAQYLFNRSLQLTSVTSNTVLSSASSVLTFLLSVVVLKERFTYSKAGAVALLVLGTVAVGISDRREGGNNTLQGDFFCLLSACAYAIYTLMLRVKLPESNDVSMMLFFGYVGLCNAVLFAPWLMGEILAGVQPLDTVSAAAYRWTAAKGLVDNVLSDYLWAWAVLLTTPTVATIGLSVQIPIAMVTSLLIDDEAPTVYLLLGALLVTASFVWINLSSDPERRDALDERATRERRERYGVGAGGLA</sequence>
<keyword evidence="6 8" id="KW-0472">Membrane</keyword>
<evidence type="ECO:0000256" key="4">
    <source>
        <dbReference type="ARBA" id="ARBA00022692"/>
    </source>
</evidence>
<dbReference type="EMBL" id="HBHY01008651">
    <property type="protein sequence ID" value="CAE0135767.1"/>
    <property type="molecule type" value="Transcribed_RNA"/>
</dbReference>
<dbReference type="Pfam" id="PF06027">
    <property type="entry name" value="SLC35F"/>
    <property type="match status" value="1"/>
</dbReference>
<gene>
    <name evidence="9" type="ORF">PSIN1315_LOCUS5585</name>
</gene>
<feature type="transmembrane region" description="Helical" evidence="8">
    <location>
        <begin position="182"/>
        <end position="200"/>
    </location>
</feature>
<evidence type="ECO:0000256" key="2">
    <source>
        <dbReference type="ARBA" id="ARBA00007863"/>
    </source>
</evidence>
<dbReference type="AlphaFoldDB" id="A0A7S3BKF3"/>
<feature type="transmembrane region" description="Helical" evidence="8">
    <location>
        <begin position="353"/>
        <end position="379"/>
    </location>
</feature>
<feature type="transmembrane region" description="Helical" evidence="8">
    <location>
        <begin position="298"/>
        <end position="318"/>
    </location>
</feature>
<dbReference type="InterPro" id="IPR009262">
    <property type="entry name" value="SLC35_F1/F2/F6"/>
</dbReference>
<comment type="subcellular location">
    <subcellularLocation>
        <location evidence="1">Membrane</location>
        <topology evidence="1">Multi-pass membrane protein</topology>
    </subcellularLocation>
</comment>
<protein>
    <recommendedName>
        <fullName evidence="10">EamA domain-containing protein</fullName>
    </recommendedName>
</protein>
<organism evidence="9">
    <name type="scientific">Prasinoderma singulare</name>
    <dbReference type="NCBI Taxonomy" id="676789"/>
    <lineage>
        <taxon>Eukaryota</taxon>
        <taxon>Viridiplantae</taxon>
        <taxon>Prasinodermophyta</taxon>
        <taxon>Prasinodermophyceae</taxon>
        <taxon>Prasinodermales</taxon>
        <taxon>Prasinodermaceae</taxon>
        <taxon>Prasinoderma</taxon>
    </lineage>
</organism>
<keyword evidence="3" id="KW-0813">Transport</keyword>
<dbReference type="GO" id="GO:0022857">
    <property type="term" value="F:transmembrane transporter activity"/>
    <property type="evidence" value="ECO:0007669"/>
    <property type="project" value="InterPro"/>
</dbReference>
<feature type="transmembrane region" description="Helical" evidence="8">
    <location>
        <begin position="391"/>
        <end position="409"/>
    </location>
</feature>
<dbReference type="SUPFAM" id="SSF103481">
    <property type="entry name" value="Multidrug resistance efflux transporter EmrE"/>
    <property type="match status" value="2"/>
</dbReference>
<keyword evidence="5 8" id="KW-1133">Transmembrane helix</keyword>
<evidence type="ECO:0008006" key="10">
    <source>
        <dbReference type="Google" id="ProtNLM"/>
    </source>
</evidence>
<feature type="transmembrane region" description="Helical" evidence="8">
    <location>
        <begin position="238"/>
        <end position="256"/>
    </location>
</feature>
<evidence type="ECO:0000256" key="7">
    <source>
        <dbReference type="SAM" id="MobiDB-lite"/>
    </source>
</evidence>
<evidence type="ECO:0000256" key="3">
    <source>
        <dbReference type="ARBA" id="ARBA00022448"/>
    </source>
</evidence>
<reference evidence="9" key="1">
    <citation type="submission" date="2021-01" db="EMBL/GenBank/DDBJ databases">
        <authorList>
            <person name="Corre E."/>
            <person name="Pelletier E."/>
            <person name="Niang G."/>
            <person name="Scheremetjew M."/>
            <person name="Finn R."/>
            <person name="Kale V."/>
            <person name="Holt S."/>
            <person name="Cochrane G."/>
            <person name="Meng A."/>
            <person name="Brown T."/>
            <person name="Cohen L."/>
        </authorList>
    </citation>
    <scope>NUCLEOTIDE SEQUENCE</scope>
    <source>
        <strain evidence="9">RCC927</strain>
    </source>
</reference>
<feature type="transmembrane region" description="Helical" evidence="8">
    <location>
        <begin position="50"/>
        <end position="71"/>
    </location>
</feature>
<evidence type="ECO:0000256" key="1">
    <source>
        <dbReference type="ARBA" id="ARBA00004141"/>
    </source>
</evidence>
<dbReference type="GO" id="GO:0016020">
    <property type="term" value="C:membrane"/>
    <property type="evidence" value="ECO:0007669"/>
    <property type="project" value="UniProtKB-SubCell"/>
</dbReference>
<evidence type="ECO:0000313" key="9">
    <source>
        <dbReference type="EMBL" id="CAE0135767.1"/>
    </source>
</evidence>
<evidence type="ECO:0000256" key="8">
    <source>
        <dbReference type="SAM" id="Phobius"/>
    </source>
</evidence>
<keyword evidence="4 8" id="KW-0812">Transmembrane</keyword>
<name>A0A7S3BKF3_9VIRI</name>
<dbReference type="PANTHER" id="PTHR23051">
    <property type="entry name" value="SOLUTE CARRIER FAMILY 35, MEMBER F5"/>
    <property type="match status" value="1"/>
</dbReference>
<proteinExistence type="inferred from homology"/>
<feature type="transmembrane region" description="Helical" evidence="8">
    <location>
        <begin position="83"/>
        <end position="107"/>
    </location>
</feature>
<evidence type="ECO:0000256" key="6">
    <source>
        <dbReference type="ARBA" id="ARBA00023136"/>
    </source>
</evidence>
<evidence type="ECO:0000256" key="5">
    <source>
        <dbReference type="ARBA" id="ARBA00022989"/>
    </source>
</evidence>
<dbReference type="PANTHER" id="PTHR23051:SF0">
    <property type="entry name" value="SOLUTE CARRIER FAMILY 35 MEMBER F5"/>
    <property type="match status" value="1"/>
</dbReference>
<comment type="similarity">
    <text evidence="2">Belongs to the SLC35F solute transporter family.</text>
</comment>
<feature type="transmembrane region" description="Helical" evidence="8">
    <location>
        <begin position="212"/>
        <end position="231"/>
    </location>
</feature>